<accession>A0A5N7BZ02</accession>
<proteinExistence type="predicted"/>
<feature type="signal peptide" evidence="1">
    <location>
        <begin position="1"/>
        <end position="20"/>
    </location>
</feature>
<feature type="chain" id="PRO_5024804882" description="Secreted protein" evidence="1">
    <location>
        <begin position="21"/>
        <end position="76"/>
    </location>
</feature>
<evidence type="ECO:0000256" key="1">
    <source>
        <dbReference type="SAM" id="SignalP"/>
    </source>
</evidence>
<gene>
    <name evidence="2" type="ORF">BDV23DRAFT_162040</name>
</gene>
<dbReference type="EMBL" id="ML735300">
    <property type="protein sequence ID" value="KAE8387064.1"/>
    <property type="molecule type" value="Genomic_DNA"/>
</dbReference>
<keyword evidence="1" id="KW-0732">Signal</keyword>
<sequence>MIVSFPCLFCLIRLIFEAVAVESLRFKYVSGNEKSGRTVVDRWGLLLNIICSKGCAGPVRLEKTVKPGQGPLWGFA</sequence>
<protein>
    <recommendedName>
        <fullName evidence="3">Secreted protein</fullName>
    </recommendedName>
</protein>
<organism evidence="2">
    <name type="scientific">Petromyces alliaceus</name>
    <name type="common">Aspergillus alliaceus</name>
    <dbReference type="NCBI Taxonomy" id="209559"/>
    <lineage>
        <taxon>Eukaryota</taxon>
        <taxon>Fungi</taxon>
        <taxon>Dikarya</taxon>
        <taxon>Ascomycota</taxon>
        <taxon>Pezizomycotina</taxon>
        <taxon>Eurotiomycetes</taxon>
        <taxon>Eurotiomycetidae</taxon>
        <taxon>Eurotiales</taxon>
        <taxon>Aspergillaceae</taxon>
        <taxon>Aspergillus</taxon>
        <taxon>Aspergillus subgen. Circumdati</taxon>
    </lineage>
</organism>
<dbReference type="AlphaFoldDB" id="A0A5N7BZ02"/>
<reference evidence="2" key="1">
    <citation type="submission" date="2019-04" db="EMBL/GenBank/DDBJ databases">
        <title>Friends and foes A comparative genomics studyof 23 Aspergillus species from section Flavi.</title>
        <authorList>
            <consortium name="DOE Joint Genome Institute"/>
            <person name="Kjaerbolling I."/>
            <person name="Vesth T."/>
            <person name="Frisvad J.C."/>
            <person name="Nybo J.L."/>
            <person name="Theobald S."/>
            <person name="Kildgaard S."/>
            <person name="Isbrandt T."/>
            <person name="Kuo A."/>
            <person name="Sato A."/>
            <person name="Lyhne E.K."/>
            <person name="Kogle M.E."/>
            <person name="Wiebenga A."/>
            <person name="Kun R.S."/>
            <person name="Lubbers R.J."/>
            <person name="Makela M.R."/>
            <person name="Barry K."/>
            <person name="Chovatia M."/>
            <person name="Clum A."/>
            <person name="Daum C."/>
            <person name="Haridas S."/>
            <person name="He G."/>
            <person name="LaButti K."/>
            <person name="Lipzen A."/>
            <person name="Mondo S."/>
            <person name="Riley R."/>
            <person name="Salamov A."/>
            <person name="Simmons B.A."/>
            <person name="Magnuson J.K."/>
            <person name="Henrissat B."/>
            <person name="Mortensen U.H."/>
            <person name="Larsen T.O."/>
            <person name="Devries R.P."/>
            <person name="Grigoriev I.V."/>
            <person name="Machida M."/>
            <person name="Baker S.E."/>
            <person name="Andersen M.R."/>
        </authorList>
    </citation>
    <scope>NUCLEOTIDE SEQUENCE [LARGE SCALE GENOMIC DNA]</scope>
    <source>
        <strain evidence="2">IBT 14317</strain>
    </source>
</reference>
<name>A0A5N7BZ02_PETAA</name>
<dbReference type="Proteomes" id="UP000326877">
    <property type="component" value="Unassembled WGS sequence"/>
</dbReference>
<evidence type="ECO:0000313" key="2">
    <source>
        <dbReference type="EMBL" id="KAE8387064.1"/>
    </source>
</evidence>
<evidence type="ECO:0008006" key="3">
    <source>
        <dbReference type="Google" id="ProtNLM"/>
    </source>
</evidence>